<sequence>MKRPSENGIRIFQTAWKGIDMPPLARNLALIALPPQVAGFVLLVILLGGDFPDFILGIRTLAVLGLLVASILYCLPVTVPYAALLSILKVRRGWAGAGISAVLLGGLAVSVAALVGFLFAGYIPWDMLLHVAAAFAFTGLPMSLFLPEGKVV</sequence>
<accession>A0A0B5CGA0</accession>
<name>A0A0B5CGA0_NEIEG</name>
<feature type="transmembrane region" description="Helical" evidence="1">
    <location>
        <begin position="127"/>
        <end position="146"/>
    </location>
</feature>
<reference evidence="2 3" key="2">
    <citation type="journal article" date="2015" name="PLoS Genet.">
        <title>Common Cell Shape Evolution of Two Nasopharyngeal Pathogens.</title>
        <authorList>
            <person name="Veyrier F.J."/>
            <person name="Biais N."/>
            <person name="Morales P."/>
            <person name="Belkacem N."/>
            <person name="Guilhen C."/>
            <person name="Ranjeva S."/>
            <person name="Sismeiro O."/>
            <person name="Pehau-Arnaudet G."/>
            <person name="Rocha E.P."/>
            <person name="Werts C."/>
            <person name="Taha M.K."/>
            <person name="Boneca I.G."/>
        </authorList>
    </citation>
    <scope>NUCLEOTIDE SEQUENCE [LARGE SCALE GENOMIC DNA]</scope>
    <source>
        <strain evidence="2 3">ATCC 29315</strain>
    </source>
</reference>
<keyword evidence="1" id="KW-0812">Transmembrane</keyword>
<keyword evidence="3" id="KW-1185">Reference proteome</keyword>
<dbReference type="KEGG" id="nel:NELON_03475"/>
<dbReference type="EMBL" id="CP007726">
    <property type="protein sequence ID" value="AJE18032.1"/>
    <property type="molecule type" value="Genomic_DNA"/>
</dbReference>
<gene>
    <name evidence="2" type="ORF">NELON_03475</name>
</gene>
<reference evidence="3" key="1">
    <citation type="submission" date="2014-05" db="EMBL/GenBank/DDBJ databases">
        <title>Complete Genome sequence of Neisseria elongata subsp. glycolytica.</title>
        <authorList>
            <person name="Veyrier F.J."/>
            <person name="Taha M.-K."/>
        </authorList>
    </citation>
    <scope>NUCLEOTIDE SEQUENCE [LARGE SCALE GENOMIC DNA]</scope>
    <source>
        <strain evidence="3">ATCC 29315</strain>
    </source>
</reference>
<dbReference type="HOGENOM" id="CLU_1862039_0_0_4"/>
<feature type="transmembrane region" description="Helical" evidence="1">
    <location>
        <begin position="97"/>
        <end position="121"/>
    </location>
</feature>
<dbReference type="Proteomes" id="UP000031392">
    <property type="component" value="Chromosome"/>
</dbReference>
<dbReference type="AlphaFoldDB" id="A0A0B5CGA0"/>
<feature type="transmembrane region" description="Helical" evidence="1">
    <location>
        <begin position="61"/>
        <end position="85"/>
    </location>
</feature>
<organism evidence="2 3">
    <name type="scientific">Neisseria elongata subsp. glycolytica ATCC 29315</name>
    <dbReference type="NCBI Taxonomy" id="546263"/>
    <lineage>
        <taxon>Bacteria</taxon>
        <taxon>Pseudomonadati</taxon>
        <taxon>Pseudomonadota</taxon>
        <taxon>Betaproteobacteria</taxon>
        <taxon>Neisseriales</taxon>
        <taxon>Neisseriaceae</taxon>
        <taxon>Neisseria</taxon>
    </lineage>
</organism>
<dbReference type="PATRIC" id="fig|546263.7.peg.730"/>
<protein>
    <submittedName>
        <fullName evidence="2">Uncharacterized protein</fullName>
    </submittedName>
</protein>
<evidence type="ECO:0000256" key="1">
    <source>
        <dbReference type="SAM" id="Phobius"/>
    </source>
</evidence>
<proteinExistence type="predicted"/>
<keyword evidence="1" id="KW-0472">Membrane</keyword>
<keyword evidence="1" id="KW-1133">Transmembrane helix</keyword>
<feature type="transmembrane region" description="Helical" evidence="1">
    <location>
        <begin position="28"/>
        <end position="49"/>
    </location>
</feature>
<evidence type="ECO:0000313" key="2">
    <source>
        <dbReference type="EMBL" id="AJE18032.1"/>
    </source>
</evidence>
<evidence type="ECO:0000313" key="3">
    <source>
        <dbReference type="Proteomes" id="UP000031392"/>
    </source>
</evidence>